<proteinExistence type="inferred from homology"/>
<dbReference type="GO" id="GO:0000462">
    <property type="term" value="P:maturation of SSU-rRNA from tricistronic rRNA transcript (SSU-rRNA, 5.8S rRNA, LSU-rRNA)"/>
    <property type="evidence" value="ECO:0007669"/>
    <property type="project" value="TreeGrafter"/>
</dbReference>
<dbReference type="GO" id="GO:0032040">
    <property type="term" value="C:small-subunit processome"/>
    <property type="evidence" value="ECO:0007669"/>
    <property type="project" value="TreeGrafter"/>
</dbReference>
<dbReference type="SUPFAM" id="SSF48371">
    <property type="entry name" value="ARM repeat"/>
    <property type="match status" value="1"/>
</dbReference>
<keyword evidence="1" id="KW-0539">Nucleus</keyword>
<evidence type="ECO:0000256" key="1">
    <source>
        <dbReference type="RuleBase" id="RU367065"/>
    </source>
</evidence>
<dbReference type="GO" id="GO:0030515">
    <property type="term" value="F:snoRNA binding"/>
    <property type="evidence" value="ECO:0007669"/>
    <property type="project" value="TreeGrafter"/>
</dbReference>
<dbReference type="InterPro" id="IPR040191">
    <property type="entry name" value="UTP10"/>
</dbReference>
<protein>
    <recommendedName>
        <fullName evidence="1">HEAT repeat-containing protein 1</fullName>
    </recommendedName>
</protein>
<dbReference type="PANTHER" id="PTHR13457">
    <property type="entry name" value="BAP28"/>
    <property type="match status" value="1"/>
</dbReference>
<accession>A0A0A9XDV9</accession>
<evidence type="ECO:0000313" key="2">
    <source>
        <dbReference type="EMBL" id="JAG16988.1"/>
    </source>
</evidence>
<sequence length="104" mass="12000">MLVPCLSKISIHLGKTNPMMWDLLVHHTLLKTHSQYSKVRYTALSAIHQYFLLNREDFLLFLPRIVPRVAELLQDSSSSVETLTKEVIKVIEKLSGEPISQYLH</sequence>
<dbReference type="AlphaFoldDB" id="A0A0A9XDV9"/>
<dbReference type="GO" id="GO:0034455">
    <property type="term" value="C:t-UTP complex"/>
    <property type="evidence" value="ECO:0007669"/>
    <property type="project" value="TreeGrafter"/>
</dbReference>
<keyword evidence="1" id="KW-0690">Ribosome biogenesis</keyword>
<organism evidence="2">
    <name type="scientific">Lygus hesperus</name>
    <name type="common">Western plant bug</name>
    <dbReference type="NCBI Taxonomy" id="30085"/>
    <lineage>
        <taxon>Eukaryota</taxon>
        <taxon>Metazoa</taxon>
        <taxon>Ecdysozoa</taxon>
        <taxon>Arthropoda</taxon>
        <taxon>Hexapoda</taxon>
        <taxon>Insecta</taxon>
        <taxon>Pterygota</taxon>
        <taxon>Neoptera</taxon>
        <taxon>Paraneoptera</taxon>
        <taxon>Hemiptera</taxon>
        <taxon>Heteroptera</taxon>
        <taxon>Panheteroptera</taxon>
        <taxon>Cimicomorpha</taxon>
        <taxon>Miridae</taxon>
        <taxon>Mirini</taxon>
        <taxon>Lygus</taxon>
    </lineage>
</organism>
<dbReference type="EMBL" id="GBHO01026616">
    <property type="protein sequence ID" value="JAG16988.1"/>
    <property type="molecule type" value="Transcribed_RNA"/>
</dbReference>
<dbReference type="PANTHER" id="PTHR13457:SF1">
    <property type="entry name" value="HEAT REPEAT-CONTAINING PROTEIN 1"/>
    <property type="match status" value="1"/>
</dbReference>
<comment type="similarity">
    <text evidence="1">Belongs to the HEATR1/UTP10 family.</text>
</comment>
<name>A0A0A9XDV9_LYGHE</name>
<reference evidence="2" key="2">
    <citation type="submission" date="2014-07" db="EMBL/GenBank/DDBJ databases">
        <authorList>
            <person name="Hull J."/>
        </authorList>
    </citation>
    <scope>NUCLEOTIDE SEQUENCE</scope>
</reference>
<dbReference type="GO" id="GO:0030686">
    <property type="term" value="C:90S preribosome"/>
    <property type="evidence" value="ECO:0007669"/>
    <property type="project" value="TreeGrafter"/>
</dbReference>
<reference evidence="2" key="1">
    <citation type="journal article" date="2014" name="PLoS ONE">
        <title>Transcriptome-Based Identification of ABC Transporters in the Western Tarnished Plant Bug Lygus hesperus.</title>
        <authorList>
            <person name="Hull J.J."/>
            <person name="Chaney K."/>
            <person name="Geib S.M."/>
            <person name="Fabrick J.A."/>
            <person name="Brent C.S."/>
            <person name="Walsh D."/>
            <person name="Lavine L.C."/>
        </authorList>
    </citation>
    <scope>NUCLEOTIDE SEQUENCE</scope>
</reference>
<dbReference type="Gene3D" id="1.25.10.10">
    <property type="entry name" value="Leucine-rich Repeat Variant"/>
    <property type="match status" value="1"/>
</dbReference>
<comment type="subcellular location">
    <subcellularLocation>
        <location evidence="1">Nucleus</location>
        <location evidence="1">Nucleolus</location>
    </subcellularLocation>
</comment>
<keyword evidence="1" id="KW-0698">rRNA processing</keyword>
<keyword evidence="1" id="KW-0687">Ribonucleoprotein</keyword>
<dbReference type="InterPro" id="IPR016024">
    <property type="entry name" value="ARM-type_fold"/>
</dbReference>
<dbReference type="InterPro" id="IPR011989">
    <property type="entry name" value="ARM-like"/>
</dbReference>
<dbReference type="Pfam" id="PF12755">
    <property type="entry name" value="Vac14_Fab1_bd"/>
    <property type="match status" value="1"/>
</dbReference>
<gene>
    <name evidence="2" type="ORF">CM83_101094</name>
</gene>
<dbReference type="GO" id="GO:0045943">
    <property type="term" value="P:positive regulation of transcription by RNA polymerase I"/>
    <property type="evidence" value="ECO:0007669"/>
    <property type="project" value="TreeGrafter"/>
</dbReference>
<comment type="function">
    <text evidence="1">Involved in nucleolar processing of pre-18S ribosomal RNA.</text>
</comment>